<keyword evidence="12 14" id="KW-0472">Membrane</keyword>
<feature type="transmembrane region" description="Helical" evidence="14">
    <location>
        <begin position="670"/>
        <end position="695"/>
    </location>
</feature>
<feature type="region of interest" description="Disordered" evidence="13">
    <location>
        <begin position="1298"/>
        <end position="1381"/>
    </location>
</feature>
<dbReference type="PANTHER" id="PTHR46979:SF2">
    <property type="entry name" value="SORTING NEXIN-41"/>
    <property type="match status" value="1"/>
</dbReference>
<evidence type="ECO:0000256" key="7">
    <source>
        <dbReference type="ARBA" id="ARBA00022753"/>
    </source>
</evidence>
<evidence type="ECO:0000256" key="8">
    <source>
        <dbReference type="ARBA" id="ARBA00022927"/>
    </source>
</evidence>
<reference evidence="16" key="2">
    <citation type="submission" date="2020-08" db="EMBL/GenBank/DDBJ databases">
        <title>Draft Genome Sequence of Cumin Blight Pathogen Alternaria burnsii.</title>
        <authorList>
            <person name="Feng Z."/>
        </authorList>
    </citation>
    <scope>NUCLEOTIDE SEQUENCE</scope>
    <source>
        <strain evidence="16">CBS107.38</strain>
    </source>
</reference>
<comment type="similarity">
    <text evidence="3">Belongs to the purine-cytosine permease (2.A.39) family.</text>
</comment>
<feature type="compositionally biased region" description="Basic and acidic residues" evidence="13">
    <location>
        <begin position="931"/>
        <end position="943"/>
    </location>
</feature>
<evidence type="ECO:0000259" key="15">
    <source>
        <dbReference type="PROSITE" id="PS50195"/>
    </source>
</evidence>
<dbReference type="GO" id="GO:0042147">
    <property type="term" value="P:retrograde transport, endosome to Golgi"/>
    <property type="evidence" value="ECO:0007669"/>
    <property type="project" value="InterPro"/>
</dbReference>
<dbReference type="Gene3D" id="1.10.4160.10">
    <property type="entry name" value="Hydantoin permease"/>
    <property type="match status" value="1"/>
</dbReference>
<dbReference type="Gene3D" id="3.30.1520.10">
    <property type="entry name" value="Phox-like domain"/>
    <property type="match status" value="1"/>
</dbReference>
<dbReference type="Pfam" id="PF01522">
    <property type="entry name" value="Polysacc_deac_1"/>
    <property type="match status" value="1"/>
</dbReference>
<feature type="transmembrane region" description="Helical" evidence="14">
    <location>
        <begin position="346"/>
        <end position="366"/>
    </location>
</feature>
<dbReference type="InterPro" id="IPR027267">
    <property type="entry name" value="AH/BAR_dom_sf"/>
</dbReference>
<feature type="region of interest" description="Disordered" evidence="13">
    <location>
        <begin position="826"/>
        <end position="943"/>
    </location>
</feature>
<comment type="subcellular location">
    <subcellularLocation>
        <location evidence="2">Endosome membrane</location>
        <topology evidence="2">Peripheral membrane protein</topology>
    </subcellularLocation>
    <subcellularLocation>
        <location evidence="1">Membrane</location>
        <topology evidence="1">Multi-pass membrane protein</topology>
    </subcellularLocation>
</comment>
<dbReference type="InterPro" id="IPR011330">
    <property type="entry name" value="Glyco_hydro/deAcase_b/a-brl"/>
</dbReference>
<dbReference type="InterPro" id="IPR051079">
    <property type="entry name" value="Sorting_Nexin_Autophagy"/>
</dbReference>
<comment type="caution">
    <text evidence="16">The sequence shown here is derived from an EMBL/GenBank/DDBJ whole genome shotgun (WGS) entry which is preliminary data.</text>
</comment>
<feature type="transmembrane region" description="Helical" evidence="14">
    <location>
        <begin position="556"/>
        <end position="581"/>
    </location>
</feature>
<feature type="transmembrane region" description="Helical" evidence="14">
    <location>
        <begin position="393"/>
        <end position="412"/>
    </location>
</feature>
<dbReference type="GO" id="GO:0022857">
    <property type="term" value="F:transmembrane transporter activity"/>
    <property type="evidence" value="ECO:0007669"/>
    <property type="project" value="InterPro"/>
</dbReference>
<dbReference type="Pfam" id="PF00787">
    <property type="entry name" value="PX"/>
    <property type="match status" value="1"/>
</dbReference>
<feature type="transmembrane region" description="Helical" evidence="14">
    <location>
        <begin position="722"/>
        <end position="740"/>
    </location>
</feature>
<dbReference type="EMBL" id="JAAABM010000005">
    <property type="protein sequence ID" value="KAF7677730.1"/>
    <property type="molecule type" value="Genomic_DNA"/>
</dbReference>
<keyword evidence="8" id="KW-0653">Protein transport</keyword>
<gene>
    <name evidence="16" type="ORF">GT037_004589</name>
</gene>
<dbReference type="GO" id="GO:0035091">
    <property type="term" value="F:phosphatidylinositol binding"/>
    <property type="evidence" value="ECO:0007669"/>
    <property type="project" value="InterPro"/>
</dbReference>
<reference evidence="16" key="1">
    <citation type="submission" date="2020-01" db="EMBL/GenBank/DDBJ databases">
        <authorList>
            <person name="Feng Z.H.Z."/>
        </authorList>
    </citation>
    <scope>NUCLEOTIDE SEQUENCE</scope>
    <source>
        <strain evidence="16">CBS107.38</strain>
    </source>
</reference>
<feature type="compositionally biased region" description="Basic and acidic residues" evidence="13">
    <location>
        <begin position="1298"/>
        <end position="1307"/>
    </location>
</feature>
<evidence type="ECO:0000256" key="4">
    <source>
        <dbReference type="ARBA" id="ARBA00010883"/>
    </source>
</evidence>
<dbReference type="InterPro" id="IPR002509">
    <property type="entry name" value="NODB_dom"/>
</dbReference>
<dbReference type="Proteomes" id="UP000596902">
    <property type="component" value="Unassembled WGS sequence"/>
</dbReference>
<keyword evidence="7" id="KW-0967">Endosome</keyword>
<evidence type="ECO:0000256" key="12">
    <source>
        <dbReference type="ARBA" id="ARBA00023136"/>
    </source>
</evidence>
<feature type="compositionally biased region" description="Basic and acidic residues" evidence="13">
    <location>
        <begin position="1494"/>
        <end position="1507"/>
    </location>
</feature>
<protein>
    <submittedName>
        <fullName evidence="16">Sorting nexin-41</fullName>
    </submittedName>
</protein>
<name>A0A8H7B762_9PLEO</name>
<feature type="region of interest" description="Disordered" evidence="13">
    <location>
        <begin position="45"/>
        <end position="73"/>
    </location>
</feature>
<feature type="transmembrane region" description="Helical" evidence="14">
    <location>
        <begin position="515"/>
        <end position="535"/>
    </location>
</feature>
<feature type="compositionally biased region" description="Low complexity" evidence="13">
    <location>
        <begin position="1315"/>
        <end position="1330"/>
    </location>
</feature>
<dbReference type="GO" id="GO:0005975">
    <property type="term" value="P:carbohydrate metabolic process"/>
    <property type="evidence" value="ECO:0007669"/>
    <property type="project" value="InterPro"/>
</dbReference>
<dbReference type="SMART" id="SM00312">
    <property type="entry name" value="PX"/>
    <property type="match status" value="1"/>
</dbReference>
<accession>A0A8H7B762</accession>
<dbReference type="InterPro" id="IPR001683">
    <property type="entry name" value="PX_dom"/>
</dbReference>
<dbReference type="PANTHER" id="PTHR46979">
    <property type="entry name" value="SORTING NEXIN-41"/>
    <property type="match status" value="1"/>
</dbReference>
<feature type="transmembrane region" description="Helical" evidence="14">
    <location>
        <begin position="476"/>
        <end position="495"/>
    </location>
</feature>
<dbReference type="GO" id="GO:0015031">
    <property type="term" value="P:protein transport"/>
    <property type="evidence" value="ECO:0007669"/>
    <property type="project" value="UniProtKB-KW"/>
</dbReference>
<dbReference type="Gene3D" id="1.20.1270.60">
    <property type="entry name" value="Arfaptin homology (AH) domain/BAR domain"/>
    <property type="match status" value="2"/>
</dbReference>
<dbReference type="GO" id="GO:0006914">
    <property type="term" value="P:autophagy"/>
    <property type="evidence" value="ECO:0007669"/>
    <property type="project" value="UniProtKB-KW"/>
</dbReference>
<dbReference type="GO" id="GO:0005829">
    <property type="term" value="C:cytosol"/>
    <property type="evidence" value="ECO:0007669"/>
    <property type="project" value="GOC"/>
</dbReference>
<keyword evidence="9 14" id="KW-1133">Transmembrane helix</keyword>
<keyword evidence="10" id="KW-0072">Autophagy</keyword>
<dbReference type="InterPro" id="IPR001248">
    <property type="entry name" value="Pur-cyt_permease"/>
</dbReference>
<evidence type="ECO:0000256" key="1">
    <source>
        <dbReference type="ARBA" id="ARBA00004141"/>
    </source>
</evidence>
<feature type="compositionally biased region" description="Basic and acidic residues" evidence="13">
    <location>
        <begin position="1331"/>
        <end position="1346"/>
    </location>
</feature>
<sequence>MVHVEESLQLPRDFEGFGEDGHDAQWPNGARIAVSFVLNYEEGGERNPLDGDGTSEPYLWEKGPSGGGREQRHLNGEQDYEYGSRCGAWRILRLMKEFGWNMTLWAIAVAMERNPTFAKACVREGHEIGAHGYRWLDIWDYSLEDDKAYIKKTCKALEAATGEFPVGAYFGRGTPNTASLLPIMWKEMGHKMLYTSEVYNEDSPYWIDLPWEKELPDMEKEGLLMMPYNYDCNDGKFHMLPGFVSSAGAVYEQYLKDTFDCFSHSSTMSRFLQRSKAAFSSPKSFKETLQTTSDHGEVRYNQDLLPSPPADRKWRWQHYFAYYLTMTFSPSSYNLGASLVSIGLLWWHGMIAAVIGSAILTILVVLNSRGAIKYFIGFPVYVRAAAGVRGASLYILVRAVVAIIYFATQTYYGGRITSVFMRGIFGNGYNNIPNHLPESAGITSRDLLSFFLFWMVQMPVMFIHPTVLRHLFVVKAVYTTIALFGVLGWVISANGGKIGSFTYTTKQTQLSGSDLIWPMIQAINSVMGALAPVLINQPDIARYGHSYSDVTWSQGVGILISKVLVMFLSTATTAAATQVLGKSYWNVWDLYDAILDQYWTPGARAGMVFASFGMMLAVLVTNAGSNSLPVGADLTGIFPRWLTIVRGQVLCAVLAPLLVPWKIIASATSFLTFLGSYTVFLMPICACMIVDYWLVRRGNFHVPSLYTSSPESPYLYHKGWNLRMLAAWVAGVAFTVHGVAGSLDPDSVAEASKNMYKLGFILSFMMGGLVYYSLCLIWPVQILPIGTERQLAFEGLAANEGFFDHENVGTITGVLEGEEIDATQHYVADSKESKLSQTGTAGVADREPPLLAQSERDDYSNDMWDDEDNNPYGSFARHDSNTSDIPGLASPAALPYRPATPPSGASSPAQESPEYVSQRDMDSVDYDEEQQDHADPKAPKKGGYDARVEQWLYEHPDQLVLITSAGKDGVNYIQYTINCGGLEVKRRYSEFASLRAELVRLHPTLIVPPIPEKHTMADYAAKPTKAKEDAGIIELRKRMLAVFLNRCRKMKDILEDGVFWRFLDPYTSWNDVLTSPPVSNIPKQILKAPPLDPANPSQAHSYLPVPSSSAKLKSGSATSSSGTPVSPANNAAMPSAAAHTTPGPAIFGRFPPETRDMSEEELDPYFVSFENSSKDLEHLLQGPMEKVNRRLLMHLGNWGEDMADLGARFNAFSLSEQTQSLAAAIEKTGQAVDSTYIATTELSSSLSAGFSEPMRESAQFAGVVRSTLRYRVLKRIQEDMTKDELEKKRNLLESLERSEAESKRLEQHLSGVGHQPPRSRAASNSSQRSSGDAEQHRRSEEDRASIDSDFPPTHGDTPSSAQGAPDSHSPPTSPHKKTASGNFVTNKLFGSITHAFRGMADVDPEKTRRDQIGKTRDSMVQLEQALTVAEKDTKDASSGVMKDLRRFQSEKEDDLRRYMMEFAQCHIDWAKRNKAAWEEAKAEVENIAPQSSEEYPRQPEDFEAREQ</sequence>
<evidence type="ECO:0000256" key="6">
    <source>
        <dbReference type="ARBA" id="ARBA00022692"/>
    </source>
</evidence>
<evidence type="ECO:0000256" key="2">
    <source>
        <dbReference type="ARBA" id="ARBA00004481"/>
    </source>
</evidence>
<evidence type="ECO:0000256" key="9">
    <source>
        <dbReference type="ARBA" id="ARBA00022989"/>
    </source>
</evidence>
<feature type="transmembrane region" description="Helical" evidence="14">
    <location>
        <begin position="601"/>
        <end position="620"/>
    </location>
</feature>
<dbReference type="PROSITE" id="PS50195">
    <property type="entry name" value="PX"/>
    <property type="match status" value="1"/>
</dbReference>
<dbReference type="CDD" id="cd06867">
    <property type="entry name" value="PX_SNX41_42"/>
    <property type="match status" value="1"/>
</dbReference>
<feature type="transmembrane region" description="Helical" evidence="14">
    <location>
        <begin position="760"/>
        <end position="780"/>
    </location>
</feature>
<feature type="compositionally biased region" description="Basic and acidic residues" evidence="13">
    <location>
        <begin position="844"/>
        <end position="859"/>
    </location>
</feature>
<dbReference type="Pfam" id="PF02133">
    <property type="entry name" value="Transp_cyt_pur"/>
    <property type="match status" value="1"/>
</dbReference>
<keyword evidence="5" id="KW-0813">Transport</keyword>
<proteinExistence type="inferred from homology"/>
<feature type="transmembrane region" description="Helical" evidence="14">
    <location>
        <begin position="447"/>
        <end position="464"/>
    </location>
</feature>
<keyword evidence="6 14" id="KW-0812">Transmembrane</keyword>
<evidence type="ECO:0000256" key="14">
    <source>
        <dbReference type="SAM" id="Phobius"/>
    </source>
</evidence>
<dbReference type="GO" id="GO:0016810">
    <property type="term" value="F:hydrolase activity, acting on carbon-nitrogen (but not peptide) bonds"/>
    <property type="evidence" value="ECO:0007669"/>
    <property type="project" value="InterPro"/>
</dbReference>
<feature type="region of interest" description="Disordered" evidence="13">
    <location>
        <begin position="1084"/>
        <end position="1145"/>
    </location>
</feature>
<organism evidence="16 17">
    <name type="scientific">Alternaria burnsii</name>
    <dbReference type="NCBI Taxonomy" id="1187904"/>
    <lineage>
        <taxon>Eukaryota</taxon>
        <taxon>Fungi</taxon>
        <taxon>Dikarya</taxon>
        <taxon>Ascomycota</taxon>
        <taxon>Pezizomycotina</taxon>
        <taxon>Dothideomycetes</taxon>
        <taxon>Pleosporomycetidae</taxon>
        <taxon>Pleosporales</taxon>
        <taxon>Pleosporineae</taxon>
        <taxon>Pleosporaceae</taxon>
        <taxon>Alternaria</taxon>
        <taxon>Alternaria sect. Alternaria</taxon>
    </lineage>
</organism>
<feature type="region of interest" description="Disordered" evidence="13">
    <location>
        <begin position="1484"/>
        <end position="1507"/>
    </location>
</feature>
<evidence type="ECO:0000313" key="16">
    <source>
        <dbReference type="EMBL" id="KAF7677730.1"/>
    </source>
</evidence>
<dbReference type="SUPFAM" id="SSF64268">
    <property type="entry name" value="PX domain"/>
    <property type="match status" value="1"/>
</dbReference>
<dbReference type="GO" id="GO:0010008">
    <property type="term" value="C:endosome membrane"/>
    <property type="evidence" value="ECO:0007669"/>
    <property type="project" value="UniProtKB-SubCell"/>
</dbReference>
<dbReference type="SUPFAM" id="SSF88713">
    <property type="entry name" value="Glycoside hydrolase/deacetylase"/>
    <property type="match status" value="1"/>
</dbReference>
<evidence type="ECO:0000313" key="17">
    <source>
        <dbReference type="Proteomes" id="UP000596902"/>
    </source>
</evidence>
<evidence type="ECO:0000256" key="10">
    <source>
        <dbReference type="ARBA" id="ARBA00023006"/>
    </source>
</evidence>
<feature type="compositionally biased region" description="Polar residues" evidence="13">
    <location>
        <begin position="1095"/>
        <end position="1124"/>
    </location>
</feature>
<dbReference type="InterPro" id="IPR044106">
    <property type="entry name" value="PX_Snx41/Atg20"/>
</dbReference>
<comment type="similarity">
    <text evidence="4">Belongs to the sorting nexin family.</text>
</comment>
<dbReference type="GeneID" id="62202814"/>
<dbReference type="InterPro" id="IPR036871">
    <property type="entry name" value="PX_dom_sf"/>
</dbReference>
<dbReference type="Gene3D" id="3.20.20.370">
    <property type="entry name" value="Glycoside hydrolase/deacetylase"/>
    <property type="match status" value="1"/>
</dbReference>
<keyword evidence="11" id="KW-0446">Lipid-binding</keyword>
<evidence type="ECO:0000256" key="5">
    <source>
        <dbReference type="ARBA" id="ARBA00022448"/>
    </source>
</evidence>
<dbReference type="CDD" id="cd11482">
    <property type="entry name" value="SLC-NCS1sbd_NRT1-like"/>
    <property type="match status" value="1"/>
</dbReference>
<evidence type="ECO:0000256" key="3">
    <source>
        <dbReference type="ARBA" id="ARBA00008974"/>
    </source>
</evidence>
<dbReference type="CDD" id="cd07629">
    <property type="entry name" value="BAR_Atg20p"/>
    <property type="match status" value="1"/>
</dbReference>
<keyword evidence="17" id="KW-1185">Reference proteome</keyword>
<feature type="domain" description="PX" evidence="15">
    <location>
        <begin position="951"/>
        <end position="1070"/>
    </location>
</feature>
<feature type="compositionally biased region" description="Low complexity" evidence="13">
    <location>
        <begin position="1126"/>
        <end position="1138"/>
    </location>
</feature>
<evidence type="ECO:0000256" key="13">
    <source>
        <dbReference type="SAM" id="MobiDB-lite"/>
    </source>
</evidence>
<evidence type="ECO:0000256" key="11">
    <source>
        <dbReference type="ARBA" id="ARBA00023121"/>
    </source>
</evidence>
<dbReference type="RefSeq" id="XP_038787908.1">
    <property type="nucleotide sequence ID" value="XM_038929636.1"/>
</dbReference>